<keyword evidence="3" id="KW-1185">Reference proteome</keyword>
<evidence type="ECO:0000313" key="2">
    <source>
        <dbReference type="EMBL" id="GAA2046218.1"/>
    </source>
</evidence>
<dbReference type="PANTHER" id="PTHR11803:SF58">
    <property type="entry name" value="PROTEIN HMF1-RELATED"/>
    <property type="match status" value="1"/>
</dbReference>
<dbReference type="Gene3D" id="3.30.1330.40">
    <property type="entry name" value="RutC-like"/>
    <property type="match status" value="1"/>
</dbReference>
<dbReference type="EMBL" id="BAAAMN010000070">
    <property type="protein sequence ID" value="GAA2046218.1"/>
    <property type="molecule type" value="Genomic_DNA"/>
</dbReference>
<protein>
    <submittedName>
        <fullName evidence="2">RidA family protein</fullName>
    </submittedName>
</protein>
<accession>A0ABP5GKH0</accession>
<dbReference type="RefSeq" id="WP_343960042.1">
    <property type="nucleotide sequence ID" value="NZ_BAAAMN010000070.1"/>
</dbReference>
<gene>
    <name evidence="2" type="ORF">GCM10009720_28870</name>
</gene>
<dbReference type="InterPro" id="IPR006175">
    <property type="entry name" value="YjgF/YER057c/UK114"/>
</dbReference>
<organism evidence="2 3">
    <name type="scientific">Yaniella flava</name>
    <dbReference type="NCBI Taxonomy" id="287930"/>
    <lineage>
        <taxon>Bacteria</taxon>
        <taxon>Bacillati</taxon>
        <taxon>Actinomycetota</taxon>
        <taxon>Actinomycetes</taxon>
        <taxon>Micrococcales</taxon>
        <taxon>Micrococcaceae</taxon>
        <taxon>Yaniella</taxon>
    </lineage>
</organism>
<evidence type="ECO:0000256" key="1">
    <source>
        <dbReference type="ARBA" id="ARBA00010552"/>
    </source>
</evidence>
<dbReference type="SUPFAM" id="SSF55298">
    <property type="entry name" value="YjgF-like"/>
    <property type="match status" value="1"/>
</dbReference>
<dbReference type="Proteomes" id="UP001501461">
    <property type="component" value="Unassembled WGS sequence"/>
</dbReference>
<dbReference type="Pfam" id="PF01042">
    <property type="entry name" value="Ribonuc_L-PSP"/>
    <property type="match status" value="1"/>
</dbReference>
<evidence type="ECO:0000313" key="3">
    <source>
        <dbReference type="Proteomes" id="UP001501461"/>
    </source>
</evidence>
<comment type="caution">
    <text evidence="2">The sequence shown here is derived from an EMBL/GenBank/DDBJ whole genome shotgun (WGS) entry which is preliminary data.</text>
</comment>
<dbReference type="InterPro" id="IPR035959">
    <property type="entry name" value="RutC-like_sf"/>
</dbReference>
<dbReference type="CDD" id="cd00448">
    <property type="entry name" value="YjgF_YER057c_UK114_family"/>
    <property type="match status" value="1"/>
</dbReference>
<comment type="similarity">
    <text evidence="1">Belongs to the RutC family.</text>
</comment>
<sequence>MSGQLEYINSDEVPEVPPLSHAVRYDNFVFVSGQVGLQIGESKPPESFTDEVVRAFTSLEQVLEASGATQKHIIKITCYLSDISDRDELNDVYLQLFPEPRPARTTVQVGLAHGLRFEVDAIAAIQDQAS</sequence>
<name>A0ABP5GKH0_9MICC</name>
<dbReference type="PANTHER" id="PTHR11803">
    <property type="entry name" value="2-IMINOBUTANOATE/2-IMINOPROPANOATE DEAMINASE RIDA"/>
    <property type="match status" value="1"/>
</dbReference>
<proteinExistence type="inferred from homology"/>
<reference evidence="3" key="1">
    <citation type="journal article" date="2019" name="Int. J. Syst. Evol. Microbiol.">
        <title>The Global Catalogue of Microorganisms (GCM) 10K type strain sequencing project: providing services to taxonomists for standard genome sequencing and annotation.</title>
        <authorList>
            <consortium name="The Broad Institute Genomics Platform"/>
            <consortium name="The Broad Institute Genome Sequencing Center for Infectious Disease"/>
            <person name="Wu L."/>
            <person name="Ma J."/>
        </authorList>
    </citation>
    <scope>NUCLEOTIDE SEQUENCE [LARGE SCALE GENOMIC DNA]</scope>
    <source>
        <strain evidence="3">JCM 13595</strain>
    </source>
</reference>